<dbReference type="GO" id="GO:0005886">
    <property type="term" value="C:plasma membrane"/>
    <property type="evidence" value="ECO:0007669"/>
    <property type="project" value="UniProtKB-SubCell"/>
</dbReference>
<feature type="transmembrane region" description="Helical" evidence="8">
    <location>
        <begin position="7"/>
        <end position="31"/>
    </location>
</feature>
<evidence type="ECO:0000256" key="4">
    <source>
        <dbReference type="ARBA" id="ARBA00022475"/>
    </source>
</evidence>
<proteinExistence type="inferred from homology"/>
<protein>
    <submittedName>
        <fullName evidence="10">Spermidine Putrescine ABC transporter permease component potC</fullName>
    </submittedName>
</protein>
<dbReference type="PROSITE" id="PS50928">
    <property type="entry name" value="ABC_TM1"/>
    <property type="match status" value="1"/>
</dbReference>
<evidence type="ECO:0000259" key="9">
    <source>
        <dbReference type="PROSITE" id="PS50928"/>
    </source>
</evidence>
<dbReference type="InterPro" id="IPR035906">
    <property type="entry name" value="MetI-like_sf"/>
</dbReference>
<evidence type="ECO:0000256" key="7">
    <source>
        <dbReference type="ARBA" id="ARBA00023136"/>
    </source>
</evidence>
<evidence type="ECO:0000256" key="6">
    <source>
        <dbReference type="ARBA" id="ARBA00022989"/>
    </source>
</evidence>
<name>A0A017T9G8_9BACT</name>
<dbReference type="eggNOG" id="COG1177">
    <property type="taxonomic scope" value="Bacteria"/>
</dbReference>
<keyword evidence="6 8" id="KW-1133">Transmembrane helix</keyword>
<feature type="transmembrane region" description="Helical" evidence="8">
    <location>
        <begin position="245"/>
        <end position="263"/>
    </location>
</feature>
<dbReference type="STRING" id="1192034.CAP_2382"/>
<dbReference type="Pfam" id="PF00528">
    <property type="entry name" value="BPD_transp_1"/>
    <property type="match status" value="1"/>
</dbReference>
<comment type="caution">
    <text evidence="10">The sequence shown here is derived from an EMBL/GenBank/DDBJ whole genome shotgun (WGS) entry which is preliminary data.</text>
</comment>
<dbReference type="RefSeq" id="WP_197041178.1">
    <property type="nucleotide sequence ID" value="NZ_ASRX01000019.1"/>
</dbReference>
<dbReference type="InterPro" id="IPR000515">
    <property type="entry name" value="MetI-like"/>
</dbReference>
<sequence>MKRWGGLLQVAVLVGFLLLYAPLLAVALYSFNAAEKGSVWVGFSLRWYAQLMADPETSRRAWEIREATLNTLQLGAVSTVISTILGTMLALGMQRFPWPSSLGKLLQVTIDVPVITPDIVIAAALVVGFNLLRFVSPLFDPGMSAMIIGHVTFQIAFVALVVRSRLVLMGPTLSEAARDLYASSWYHFHRVTLPLLWPAIVGGAMLAFTLSLDDFVISFFTCGPSSSTLPIYVYHSQLRGLRTDLFAVSTLLVMGTVVLVLTLERLTRWKRD</sequence>
<keyword evidence="4" id="KW-1003">Cell membrane</keyword>
<evidence type="ECO:0000256" key="2">
    <source>
        <dbReference type="ARBA" id="ARBA00007069"/>
    </source>
</evidence>
<comment type="similarity">
    <text evidence="2">Belongs to the binding-protein-dependent transport system permease family. CysTW subfamily.</text>
</comment>
<keyword evidence="5 8" id="KW-0812">Transmembrane</keyword>
<evidence type="ECO:0000256" key="5">
    <source>
        <dbReference type="ARBA" id="ARBA00022692"/>
    </source>
</evidence>
<feature type="transmembrane region" description="Helical" evidence="8">
    <location>
        <begin position="74"/>
        <end position="94"/>
    </location>
</feature>
<dbReference type="AlphaFoldDB" id="A0A017T9G8"/>
<accession>A0A017T9G8</accession>
<dbReference type="EMBL" id="ASRX01000019">
    <property type="protein sequence ID" value="EYF05923.1"/>
    <property type="molecule type" value="Genomic_DNA"/>
</dbReference>
<dbReference type="CDD" id="cd06261">
    <property type="entry name" value="TM_PBP2"/>
    <property type="match status" value="1"/>
</dbReference>
<dbReference type="SUPFAM" id="SSF161098">
    <property type="entry name" value="MetI-like"/>
    <property type="match status" value="1"/>
</dbReference>
<keyword evidence="11" id="KW-1185">Reference proteome</keyword>
<keyword evidence="7 8" id="KW-0472">Membrane</keyword>
<evidence type="ECO:0000256" key="3">
    <source>
        <dbReference type="ARBA" id="ARBA00022448"/>
    </source>
</evidence>
<evidence type="ECO:0000256" key="8">
    <source>
        <dbReference type="RuleBase" id="RU363032"/>
    </source>
</evidence>
<dbReference type="InterPro" id="IPR051789">
    <property type="entry name" value="Bact_Polyamine_Transport"/>
</dbReference>
<keyword evidence="3 8" id="KW-0813">Transport</keyword>
<dbReference type="Gene3D" id="1.10.3720.10">
    <property type="entry name" value="MetI-like"/>
    <property type="match status" value="1"/>
</dbReference>
<evidence type="ECO:0000313" key="11">
    <source>
        <dbReference type="Proteomes" id="UP000019678"/>
    </source>
</evidence>
<dbReference type="PANTHER" id="PTHR43848:SF2">
    <property type="entry name" value="PUTRESCINE TRANSPORT SYSTEM PERMEASE PROTEIN POTI"/>
    <property type="match status" value="1"/>
</dbReference>
<feature type="transmembrane region" description="Helical" evidence="8">
    <location>
        <begin position="147"/>
        <end position="168"/>
    </location>
</feature>
<dbReference type="PANTHER" id="PTHR43848">
    <property type="entry name" value="PUTRESCINE TRANSPORT SYSTEM PERMEASE PROTEIN POTI"/>
    <property type="match status" value="1"/>
</dbReference>
<reference evidence="10 11" key="1">
    <citation type="submission" date="2013-05" db="EMBL/GenBank/DDBJ databases">
        <title>Genome assembly of Chondromyces apiculatus DSM 436.</title>
        <authorList>
            <person name="Sharma G."/>
            <person name="Khatri I."/>
            <person name="Kaur C."/>
            <person name="Mayilraj S."/>
            <person name="Subramanian S."/>
        </authorList>
    </citation>
    <scope>NUCLEOTIDE SEQUENCE [LARGE SCALE GENOMIC DNA]</scope>
    <source>
        <strain evidence="10 11">DSM 436</strain>
    </source>
</reference>
<evidence type="ECO:0000313" key="10">
    <source>
        <dbReference type="EMBL" id="EYF05923.1"/>
    </source>
</evidence>
<organism evidence="10 11">
    <name type="scientific">Chondromyces apiculatus DSM 436</name>
    <dbReference type="NCBI Taxonomy" id="1192034"/>
    <lineage>
        <taxon>Bacteria</taxon>
        <taxon>Pseudomonadati</taxon>
        <taxon>Myxococcota</taxon>
        <taxon>Polyangia</taxon>
        <taxon>Polyangiales</taxon>
        <taxon>Polyangiaceae</taxon>
        <taxon>Chondromyces</taxon>
    </lineage>
</organism>
<evidence type="ECO:0000256" key="1">
    <source>
        <dbReference type="ARBA" id="ARBA00004651"/>
    </source>
</evidence>
<dbReference type="Proteomes" id="UP000019678">
    <property type="component" value="Unassembled WGS sequence"/>
</dbReference>
<feature type="domain" description="ABC transmembrane type-1" evidence="9">
    <location>
        <begin position="68"/>
        <end position="263"/>
    </location>
</feature>
<comment type="subcellular location">
    <subcellularLocation>
        <location evidence="1 8">Cell membrane</location>
        <topology evidence="1 8">Multi-pass membrane protein</topology>
    </subcellularLocation>
</comment>
<feature type="transmembrane region" description="Helical" evidence="8">
    <location>
        <begin position="188"/>
        <end position="208"/>
    </location>
</feature>
<dbReference type="GO" id="GO:0055085">
    <property type="term" value="P:transmembrane transport"/>
    <property type="evidence" value="ECO:0007669"/>
    <property type="project" value="InterPro"/>
</dbReference>
<gene>
    <name evidence="10" type="ORF">CAP_2382</name>
</gene>
<feature type="transmembrane region" description="Helical" evidence="8">
    <location>
        <begin position="114"/>
        <end position="135"/>
    </location>
</feature>